<dbReference type="SUPFAM" id="SSF52507">
    <property type="entry name" value="Homo-oligomeric flavin-containing Cys decarboxylases, HFCD"/>
    <property type="match status" value="1"/>
</dbReference>
<evidence type="ECO:0000259" key="1">
    <source>
        <dbReference type="Pfam" id="PF02441"/>
    </source>
</evidence>
<dbReference type="InterPro" id="IPR036551">
    <property type="entry name" value="Flavin_trans-like"/>
</dbReference>
<reference evidence="2 3" key="1">
    <citation type="submission" date="2022-06" db="EMBL/GenBank/DDBJ databases">
        <title>Isolation of gut microbiota from human fecal samples.</title>
        <authorList>
            <person name="Pamer E.G."/>
            <person name="Barat B."/>
            <person name="Waligurski E."/>
            <person name="Medina S."/>
            <person name="Paddock L."/>
            <person name="Mostad J."/>
        </authorList>
    </citation>
    <scope>NUCLEOTIDE SEQUENCE [LARGE SCALE GENOMIC DNA]</scope>
    <source>
        <strain evidence="2 3">DFI.6.1</strain>
    </source>
</reference>
<dbReference type="NCBIfam" id="NF006161">
    <property type="entry name" value="PRK08305.1"/>
    <property type="match status" value="1"/>
</dbReference>
<name>A0ABT1SJT6_9FIRM</name>
<feature type="domain" description="Flavoprotein" evidence="1">
    <location>
        <begin position="4"/>
        <end position="164"/>
    </location>
</feature>
<dbReference type="RefSeq" id="WP_178200013.1">
    <property type="nucleotide sequence ID" value="NZ_CANTYB010000054.1"/>
</dbReference>
<dbReference type="PROSITE" id="PS00024">
    <property type="entry name" value="HEMOPEXIN"/>
    <property type="match status" value="1"/>
</dbReference>
<dbReference type="InterPro" id="IPR018486">
    <property type="entry name" value="Hemopexin_CS"/>
</dbReference>
<sequence>MKNKKILIGISGSFCNHRAVLEEVRKLAVDNDITFVISENVKNLSTRFFEREAFLTELRTISGKAIIDDLLQAEVLGPQDRFDIMAIVPLSATMCTRMVHGLYDSPVTLAAKAMIRNQKNIVFGFASNDGLGISGTNLMRLLNMKHFYAVPFRQDAPSAKPRSIVADWQKLEQTLDAAFQNEQLQPLLLGSESDD</sequence>
<dbReference type="EMBL" id="JANGCH010000004">
    <property type="protein sequence ID" value="MCQ5121488.1"/>
    <property type="molecule type" value="Genomic_DNA"/>
</dbReference>
<comment type="caution">
    <text evidence="2">The sequence shown here is derived from an EMBL/GenBank/DDBJ whole genome shotgun (WGS) entry which is preliminary data.</text>
</comment>
<proteinExistence type="predicted"/>
<evidence type="ECO:0000313" key="2">
    <source>
        <dbReference type="EMBL" id="MCQ5121488.1"/>
    </source>
</evidence>
<gene>
    <name evidence="2" type="ORF">NE663_04350</name>
</gene>
<keyword evidence="3" id="KW-1185">Reference proteome</keyword>
<organism evidence="2 3">
    <name type="scientific">Massilicoli timonensis</name>
    <dbReference type="NCBI Taxonomy" id="2015901"/>
    <lineage>
        <taxon>Bacteria</taxon>
        <taxon>Bacillati</taxon>
        <taxon>Bacillota</taxon>
        <taxon>Erysipelotrichia</taxon>
        <taxon>Erysipelotrichales</taxon>
        <taxon>Erysipelotrichaceae</taxon>
        <taxon>Massilicoli</taxon>
    </lineage>
</organism>
<dbReference type="Pfam" id="PF02441">
    <property type="entry name" value="Flavoprotein"/>
    <property type="match status" value="1"/>
</dbReference>
<accession>A0ABT1SJT6</accession>
<dbReference type="Proteomes" id="UP001524435">
    <property type="component" value="Unassembled WGS sequence"/>
</dbReference>
<dbReference type="InterPro" id="IPR003382">
    <property type="entry name" value="Flavoprotein"/>
</dbReference>
<protein>
    <submittedName>
        <fullName evidence="2">Dipicolinate synthase subunit B</fullName>
    </submittedName>
</protein>
<dbReference type="Gene3D" id="3.40.50.1950">
    <property type="entry name" value="Flavin prenyltransferase-like"/>
    <property type="match status" value="1"/>
</dbReference>
<evidence type="ECO:0000313" key="3">
    <source>
        <dbReference type="Proteomes" id="UP001524435"/>
    </source>
</evidence>